<dbReference type="RefSeq" id="WP_005814307.1">
    <property type="nucleotide sequence ID" value="NZ_CABKQQ010000051.1"/>
</dbReference>
<evidence type="ECO:0000313" key="2">
    <source>
        <dbReference type="EMBL" id="CDX01030.1"/>
    </source>
</evidence>
<dbReference type="PATRIC" id="fig|49338.4.peg.1237"/>
<feature type="signal peptide" evidence="1">
    <location>
        <begin position="1"/>
        <end position="21"/>
    </location>
</feature>
<name>A0A098AY39_DESHA</name>
<dbReference type="AlphaFoldDB" id="A0A098AY39"/>
<reference evidence="2" key="1">
    <citation type="submission" date="2014-07" db="EMBL/GenBank/DDBJ databases">
        <authorList>
            <person name="Hornung V.Bastian."/>
        </authorList>
    </citation>
    <scope>NUCLEOTIDE SEQUENCE</scope>
    <source>
        <strain evidence="2">PCE-S</strain>
    </source>
</reference>
<proteinExistence type="predicted"/>
<dbReference type="PROSITE" id="PS51257">
    <property type="entry name" value="PROKAR_LIPOPROTEIN"/>
    <property type="match status" value="1"/>
</dbReference>
<organism evidence="2">
    <name type="scientific">Desulfitobacterium hafniense</name>
    <name type="common">Desulfitobacterium frappieri</name>
    <dbReference type="NCBI Taxonomy" id="49338"/>
    <lineage>
        <taxon>Bacteria</taxon>
        <taxon>Bacillati</taxon>
        <taxon>Bacillota</taxon>
        <taxon>Clostridia</taxon>
        <taxon>Eubacteriales</taxon>
        <taxon>Desulfitobacteriaceae</taxon>
        <taxon>Desulfitobacterium</taxon>
    </lineage>
</organism>
<keyword evidence="1" id="KW-0732">Signal</keyword>
<protein>
    <submittedName>
        <fullName evidence="2">Conserved protein</fullName>
    </submittedName>
</protein>
<sequence>MVKKSLLLPLAFLLLFLGGCAEFSGASAGKIIPPSAQVSPLGGKWTVLEELDSNGSEGGAGQPWLGSDVQFAPGVVSFGGHVWDNPAYKIKRVKAEDYLLTKYIPSVGSSGLKSQKVDVITVYASGNYLGEFMKLDDTSMIFFVENKALLLKIVAEEADSTLVAGDTSAQELNQDSREGISGVLLGLRIPAATGYTYQTLWIAADHQQLRPILASEQIFFPRTSGFWELSVQNLPTDGMTDNLLTARNVTAKAPDLRRGNGEREGRAGTEEQTYAEPAERVINYIGNDYIAMEKRTAGINHLQVLPVDKLLSPTEIKVSDLLGDKGFNAYLNAREQAAAALREKGITSISQDESGENFGLIRKNGRWSLVGRIHYQSGGNLEYKDFDLKLIPPANLIFYDALVLSWYNIKDRVPDATDAFTSPNRDIALVKTKTKLTIYPIGADKLGETHLAELELPEGATVIMAEWATGSYVDSWEKSFLAYGAQALADGSVRMR</sequence>
<evidence type="ECO:0000256" key="1">
    <source>
        <dbReference type="SAM" id="SignalP"/>
    </source>
</evidence>
<accession>A0A098AY39</accession>
<gene>
    <name evidence="2" type="ORF">DPCES_1143</name>
</gene>
<feature type="chain" id="PRO_5039067171" evidence="1">
    <location>
        <begin position="22"/>
        <end position="496"/>
    </location>
</feature>
<dbReference type="EMBL" id="LK996017">
    <property type="protein sequence ID" value="CDX01030.1"/>
    <property type="molecule type" value="Genomic_DNA"/>
</dbReference>